<comment type="similarity">
    <text evidence="10 11">Belongs to the TonB-dependent receptor family.</text>
</comment>
<evidence type="ECO:0000256" key="9">
    <source>
        <dbReference type="ARBA" id="ARBA00023237"/>
    </source>
</evidence>
<dbReference type="Pfam" id="PF00593">
    <property type="entry name" value="TonB_dep_Rec_b-barrel"/>
    <property type="match status" value="1"/>
</dbReference>
<evidence type="ECO:0000256" key="7">
    <source>
        <dbReference type="ARBA" id="ARBA00023136"/>
    </source>
</evidence>
<dbReference type="PANTHER" id="PTHR30069">
    <property type="entry name" value="TONB-DEPENDENT OUTER MEMBRANE RECEPTOR"/>
    <property type="match status" value="1"/>
</dbReference>
<dbReference type="InterPro" id="IPR039426">
    <property type="entry name" value="TonB-dep_rcpt-like"/>
</dbReference>
<reference evidence="15" key="2">
    <citation type="submission" date="2021-04" db="EMBL/GenBank/DDBJ databases">
        <authorList>
            <person name="Gilroy R."/>
        </authorList>
    </citation>
    <scope>NUCLEOTIDE SEQUENCE</scope>
    <source>
        <strain evidence="15">G4-2901</strain>
    </source>
</reference>
<dbReference type="PROSITE" id="PS52016">
    <property type="entry name" value="TONB_DEPENDENT_REC_3"/>
    <property type="match status" value="1"/>
</dbReference>
<feature type="transmembrane region" description="Helical" evidence="12">
    <location>
        <begin position="21"/>
        <end position="43"/>
    </location>
</feature>
<evidence type="ECO:0000256" key="10">
    <source>
        <dbReference type="PROSITE-ProRule" id="PRU01360"/>
    </source>
</evidence>
<keyword evidence="2 10" id="KW-0813">Transport</keyword>
<dbReference type="InterPro" id="IPR000531">
    <property type="entry name" value="Beta-barrel_TonB"/>
</dbReference>
<accession>A0A948TA65</accession>
<evidence type="ECO:0000256" key="3">
    <source>
        <dbReference type="ARBA" id="ARBA00022452"/>
    </source>
</evidence>
<keyword evidence="4 10" id="KW-0812">Transmembrane</keyword>
<keyword evidence="8 15" id="KW-0675">Receptor</keyword>
<comment type="caution">
    <text evidence="15">The sequence shown here is derived from an EMBL/GenBank/DDBJ whole genome shotgun (WGS) entry which is preliminary data.</text>
</comment>
<keyword evidence="9 10" id="KW-0998">Cell outer membrane</keyword>
<name>A0A948TA65_9BACT</name>
<sequence length="686" mass="77569">MKENIQKSSRTMRFRRYSNRSYAVFSTLKFPVSIGVMTVAMLASAPVTGVSAQTAENNNAGEKLYELEEVEVTGSRVPLTVSQAARIVTVLDREAIAAAPVQSINDLLKYAAGVDVRQRGDMGVQTDISIRGGTFDQITILLNGINICDPQTGHNAADFPVELSEIERIEVLEGPAGRVYGTSSLVGAINIVTRTAKDSGAEVFADGGSYGYFKGGAIVSHVKNGLSNQVSGSYSRSDGFSRSKAGNLNADFKYARLFYQGRYENDRVDIRWHAGFTNKDYGANTFYSTLSDEQFEHVRKYYTAVQAETKGDVYHFKPSVYWNRSDDRFEFYRGMPEKSPFNYHQTDVYGVNLNNYIQTFLGKTAFGAEFRNEGVRSTSLGEPLNSPVKVPGADADFTLGLNRTNLSFHLEHNIVLRRFTLSAGVIAVKNTGNEMKFRFYPGVDASYQFARDWKVYASYNTSLRMPTFTELYYSVGGHKADKYLKPEEMQAVEIGVKFLRPGIRATLSLYRYHGTDMIDWIKDISQGDDAPWQSVNHAVINTMGAEVSVLVDIRELMQRDAFVRSVNLSYSYIDQDKETTPNLQSKYALEYLRHKFVAQANFRIWKLLEMNVSYRWQDRMGNYQKGNSMVPYEPYSLVDVRFTWNAPQYKIYLEGNNLLNKTYYDHGNIPQPGIWVRAGASYRFKF</sequence>
<dbReference type="InterPro" id="IPR037066">
    <property type="entry name" value="Plug_dom_sf"/>
</dbReference>
<dbReference type="AlphaFoldDB" id="A0A948TA65"/>
<dbReference type="EMBL" id="JAHLFW010000027">
    <property type="protein sequence ID" value="MBU3837243.1"/>
    <property type="molecule type" value="Genomic_DNA"/>
</dbReference>
<keyword evidence="12" id="KW-1133">Transmembrane helix</keyword>
<dbReference type="SUPFAM" id="SSF56935">
    <property type="entry name" value="Porins"/>
    <property type="match status" value="1"/>
</dbReference>
<evidence type="ECO:0000259" key="14">
    <source>
        <dbReference type="Pfam" id="PF07715"/>
    </source>
</evidence>
<evidence type="ECO:0000259" key="13">
    <source>
        <dbReference type="Pfam" id="PF00593"/>
    </source>
</evidence>
<evidence type="ECO:0000256" key="2">
    <source>
        <dbReference type="ARBA" id="ARBA00022448"/>
    </source>
</evidence>
<proteinExistence type="inferred from homology"/>
<comment type="subcellular location">
    <subcellularLocation>
        <location evidence="1 10">Cell outer membrane</location>
        <topology evidence="1 10">Multi-pass membrane protein</topology>
    </subcellularLocation>
</comment>
<feature type="domain" description="TonB-dependent receptor plug" evidence="14">
    <location>
        <begin position="82"/>
        <end position="187"/>
    </location>
</feature>
<evidence type="ECO:0000313" key="16">
    <source>
        <dbReference type="Proteomes" id="UP000783796"/>
    </source>
</evidence>
<gene>
    <name evidence="15" type="ORF">H9777_02750</name>
</gene>
<dbReference type="Gene3D" id="2.40.170.20">
    <property type="entry name" value="TonB-dependent receptor, beta-barrel domain"/>
    <property type="match status" value="1"/>
</dbReference>
<evidence type="ECO:0000256" key="5">
    <source>
        <dbReference type="ARBA" id="ARBA00022729"/>
    </source>
</evidence>
<organism evidence="15 16">
    <name type="scientific">Candidatus Phocaeicola faecigallinarum</name>
    <dbReference type="NCBI Taxonomy" id="2838732"/>
    <lineage>
        <taxon>Bacteria</taxon>
        <taxon>Pseudomonadati</taxon>
        <taxon>Bacteroidota</taxon>
        <taxon>Bacteroidia</taxon>
        <taxon>Bacteroidales</taxon>
        <taxon>Bacteroidaceae</taxon>
        <taxon>Phocaeicola</taxon>
    </lineage>
</organism>
<evidence type="ECO:0000256" key="11">
    <source>
        <dbReference type="RuleBase" id="RU003357"/>
    </source>
</evidence>
<keyword evidence="6 11" id="KW-0798">TonB box</keyword>
<evidence type="ECO:0000256" key="6">
    <source>
        <dbReference type="ARBA" id="ARBA00023077"/>
    </source>
</evidence>
<evidence type="ECO:0000313" key="15">
    <source>
        <dbReference type="EMBL" id="MBU3837243.1"/>
    </source>
</evidence>
<keyword evidence="5" id="KW-0732">Signal</keyword>
<dbReference type="Proteomes" id="UP000783796">
    <property type="component" value="Unassembled WGS sequence"/>
</dbReference>
<dbReference type="InterPro" id="IPR012910">
    <property type="entry name" value="Plug_dom"/>
</dbReference>
<protein>
    <submittedName>
        <fullName evidence="15">TonB-dependent receptor</fullName>
    </submittedName>
</protein>
<dbReference type="InterPro" id="IPR036942">
    <property type="entry name" value="Beta-barrel_TonB_sf"/>
</dbReference>
<dbReference type="PANTHER" id="PTHR30069:SF29">
    <property type="entry name" value="HEMOGLOBIN AND HEMOGLOBIN-HAPTOGLOBIN-BINDING PROTEIN 1-RELATED"/>
    <property type="match status" value="1"/>
</dbReference>
<evidence type="ECO:0000256" key="12">
    <source>
        <dbReference type="SAM" id="Phobius"/>
    </source>
</evidence>
<evidence type="ECO:0000256" key="8">
    <source>
        <dbReference type="ARBA" id="ARBA00023170"/>
    </source>
</evidence>
<keyword evidence="3 10" id="KW-1134">Transmembrane beta strand</keyword>
<feature type="domain" description="TonB-dependent receptor-like beta-barrel" evidence="13">
    <location>
        <begin position="253"/>
        <end position="658"/>
    </location>
</feature>
<dbReference type="GO" id="GO:0044718">
    <property type="term" value="P:siderophore transmembrane transport"/>
    <property type="evidence" value="ECO:0007669"/>
    <property type="project" value="TreeGrafter"/>
</dbReference>
<evidence type="ECO:0000256" key="4">
    <source>
        <dbReference type="ARBA" id="ARBA00022692"/>
    </source>
</evidence>
<evidence type="ECO:0000256" key="1">
    <source>
        <dbReference type="ARBA" id="ARBA00004571"/>
    </source>
</evidence>
<dbReference type="GO" id="GO:0009279">
    <property type="term" value="C:cell outer membrane"/>
    <property type="evidence" value="ECO:0007669"/>
    <property type="project" value="UniProtKB-SubCell"/>
</dbReference>
<dbReference type="Gene3D" id="2.170.130.10">
    <property type="entry name" value="TonB-dependent receptor, plug domain"/>
    <property type="match status" value="1"/>
</dbReference>
<dbReference type="Pfam" id="PF07715">
    <property type="entry name" value="Plug"/>
    <property type="match status" value="1"/>
</dbReference>
<keyword evidence="7 10" id="KW-0472">Membrane</keyword>
<dbReference type="GO" id="GO:0015344">
    <property type="term" value="F:siderophore uptake transmembrane transporter activity"/>
    <property type="evidence" value="ECO:0007669"/>
    <property type="project" value="TreeGrafter"/>
</dbReference>
<reference evidence="15" key="1">
    <citation type="journal article" date="2021" name="PeerJ">
        <title>Extensive microbial diversity within the chicken gut microbiome revealed by metagenomics and culture.</title>
        <authorList>
            <person name="Gilroy R."/>
            <person name="Ravi A."/>
            <person name="Getino M."/>
            <person name="Pursley I."/>
            <person name="Horton D.L."/>
            <person name="Alikhan N.F."/>
            <person name="Baker D."/>
            <person name="Gharbi K."/>
            <person name="Hall N."/>
            <person name="Watson M."/>
            <person name="Adriaenssens E.M."/>
            <person name="Foster-Nyarko E."/>
            <person name="Jarju S."/>
            <person name="Secka A."/>
            <person name="Antonio M."/>
            <person name="Oren A."/>
            <person name="Chaudhuri R.R."/>
            <person name="La Ragione R."/>
            <person name="Hildebrand F."/>
            <person name="Pallen M.J."/>
        </authorList>
    </citation>
    <scope>NUCLEOTIDE SEQUENCE</scope>
    <source>
        <strain evidence="15">G4-2901</strain>
    </source>
</reference>